<gene>
    <name evidence="2" type="ORF">SARC_09643</name>
</gene>
<accession>A0A0L0FPL0</accession>
<protein>
    <submittedName>
        <fullName evidence="2">Uncharacterized protein</fullName>
    </submittedName>
</protein>
<name>A0A0L0FPL0_9EUKA</name>
<proteinExistence type="predicted"/>
<dbReference type="GeneID" id="25910147"/>
<evidence type="ECO:0000313" key="3">
    <source>
        <dbReference type="Proteomes" id="UP000054560"/>
    </source>
</evidence>
<reference evidence="2 3" key="1">
    <citation type="submission" date="2011-02" db="EMBL/GenBank/DDBJ databases">
        <title>The Genome Sequence of Sphaeroforma arctica JP610.</title>
        <authorList>
            <consortium name="The Broad Institute Genome Sequencing Platform"/>
            <person name="Russ C."/>
            <person name="Cuomo C."/>
            <person name="Young S.K."/>
            <person name="Zeng Q."/>
            <person name="Gargeya S."/>
            <person name="Alvarado L."/>
            <person name="Berlin A."/>
            <person name="Chapman S.B."/>
            <person name="Chen Z."/>
            <person name="Freedman E."/>
            <person name="Gellesch M."/>
            <person name="Goldberg J."/>
            <person name="Griggs A."/>
            <person name="Gujja S."/>
            <person name="Heilman E."/>
            <person name="Heiman D."/>
            <person name="Howarth C."/>
            <person name="Mehta T."/>
            <person name="Neiman D."/>
            <person name="Pearson M."/>
            <person name="Roberts A."/>
            <person name="Saif S."/>
            <person name="Shea T."/>
            <person name="Shenoy N."/>
            <person name="Sisk P."/>
            <person name="Stolte C."/>
            <person name="Sykes S."/>
            <person name="White J."/>
            <person name="Yandava C."/>
            <person name="Burger G."/>
            <person name="Gray M.W."/>
            <person name="Holland P.W.H."/>
            <person name="King N."/>
            <person name="Lang F.B.F."/>
            <person name="Roger A.J."/>
            <person name="Ruiz-Trillo I."/>
            <person name="Haas B."/>
            <person name="Nusbaum C."/>
            <person name="Birren B."/>
        </authorList>
    </citation>
    <scope>NUCLEOTIDE SEQUENCE [LARGE SCALE GENOMIC DNA]</scope>
    <source>
        <strain evidence="2 3">JP610</strain>
    </source>
</reference>
<dbReference type="AlphaFoldDB" id="A0A0L0FPL0"/>
<evidence type="ECO:0000256" key="1">
    <source>
        <dbReference type="SAM" id="MobiDB-lite"/>
    </source>
</evidence>
<feature type="region of interest" description="Disordered" evidence="1">
    <location>
        <begin position="1"/>
        <end position="26"/>
    </location>
</feature>
<feature type="compositionally biased region" description="Acidic residues" evidence="1">
    <location>
        <begin position="1"/>
        <end position="10"/>
    </location>
</feature>
<sequence length="485" mass="53365">MGTGVYEDDGESKLRVNEEVQSGDSSGSECTEVTCVVPSSCIYIHRVRVLRICVVAVLVYCLITRKGNYGLFDTSSIAIDTLKPSLDSQSHTGSASADPLVQANIFFQSSYTYTKESITPDVILYNQGYNLVLARNGSVVRTQSFIPASVTTLKNVAHIPLSLYLHCVRVVKRLDNLRQFPHSTGTDGAEHPTGADSSEISGSSHMIESRDATQHTDDKSMNTQGDGSLMGRNAEDSLKSIEDQESGAVYEHSLRILTSEERQFLLDFRDVLHGVDLESPSHATVINSTQKERQMQIMEMSRAFLEQLLAADKWGSAEFFTLETIHTYTESVKEMLRTNTFEAAGDLINDLHGVLSSWVGLDTNSTCVDDPRCITQSEIRNDVHVLVYGNHMAKKGSLLAVYFTELLKAPNKNGDFECFGARFVSDTNMKGLPDRPKDGVLNNFATHHADASLGDAFGFNMHRDILEEGAIAATRDLDWGGIIGD</sequence>
<dbReference type="Proteomes" id="UP000054560">
    <property type="component" value="Unassembled WGS sequence"/>
</dbReference>
<feature type="compositionally biased region" description="Basic and acidic residues" evidence="1">
    <location>
        <begin position="207"/>
        <end position="220"/>
    </location>
</feature>
<feature type="compositionally biased region" description="Polar residues" evidence="1">
    <location>
        <begin position="195"/>
        <end position="206"/>
    </location>
</feature>
<keyword evidence="3" id="KW-1185">Reference proteome</keyword>
<dbReference type="RefSeq" id="XP_014151810.1">
    <property type="nucleotide sequence ID" value="XM_014296335.1"/>
</dbReference>
<evidence type="ECO:0000313" key="2">
    <source>
        <dbReference type="EMBL" id="KNC77908.1"/>
    </source>
</evidence>
<feature type="region of interest" description="Disordered" evidence="1">
    <location>
        <begin position="182"/>
        <end position="232"/>
    </location>
</feature>
<dbReference type="EMBL" id="KQ242603">
    <property type="protein sequence ID" value="KNC77908.1"/>
    <property type="molecule type" value="Genomic_DNA"/>
</dbReference>
<organism evidence="2 3">
    <name type="scientific">Sphaeroforma arctica JP610</name>
    <dbReference type="NCBI Taxonomy" id="667725"/>
    <lineage>
        <taxon>Eukaryota</taxon>
        <taxon>Ichthyosporea</taxon>
        <taxon>Ichthyophonida</taxon>
        <taxon>Sphaeroforma</taxon>
    </lineage>
</organism>